<dbReference type="InterPro" id="IPR013783">
    <property type="entry name" value="Ig-like_fold"/>
</dbReference>
<evidence type="ECO:0000313" key="9">
    <source>
        <dbReference type="EMBL" id="WNH47829.1"/>
    </source>
</evidence>
<evidence type="ECO:0000256" key="2">
    <source>
        <dbReference type="ARBA" id="ARBA00012438"/>
    </source>
</evidence>
<sequence>MIEAMHSRLRCVAVLLAVLLCAGVARAAPPNAVRFTTADGLPSNAVHQVVEDRVGYLWFATDDGLARFDGERFRIWRREQGLSDNQLLSIAVDSDDQLWIGTAHGQLMRMSADRSHIVHFDRTRYPALANAAIGVLLPTPEGAVWFGSRDAGLFRLGPDQRLRQFLPALRGDGLPDRRVDHLALTADGTLWVGTPRGLVRWREGRFISAPAVLADAPVSALLVDAEGDLWVGSAAGPWRWTRAGRLDPVDASTGTRALGLSRRGGPWLGDDAQVWRPGAEPVPEVAVAPLGSPDRPQFRTAMEDRHGSVWLLGRHLGVWRLPPHWQHFQPIDPMPAGAPAASGVLLDPDRSPVQLACADGSRWRLDAAIIERHPPDGAAPQRWRWNALEKAPPSGPLALHCDGGAGLWWGGRHGLARWHAGRFHPVPGVEGDVTALHGVDAATLWVASPERVSRYQIQDGVARPGVQVDARQGLPAVRLVSLAADAHGAVWASSARGLLRLRPREGLVRLYTRSEGVPDAVINAQLQPAGTQMLAVDRHGRATRFDPMGLAARRSEPALVVERVQLYRDGALQTLPPAAVIPLRPGDRDLQVSVRLLGAPVHARQQYRFRVCGLDREWIRVGRSGTRGFARVPPGEHRLEFQARLADGSWSSTQALLLQVERSGWYHPVLEGARVGAGVLLVGVGAWAALRRVARGRRADASSQRLALTLRSAQAKAHYLATLGHEIRTPLTGVLGMSELLLASPLHAAQRRSLEQIRAGGQALLARVDAALDEARLEAGCAPLQPIDFDVVAVHRQWLARQVVASCRRGTALALCLHVEAGARAHGDPQRLAQLMDTVGRTLGRRTGAGRVVLQVAWRLGRDGLLLAFDAAGRVAPRGGRAAVMPTPSADALCAALAAAERLAGALGGALRVHAAEGRQWRVQVSLPMPAVAGHEGGGGDTAAGRVLLVDDDRAAAVAGCALLGAQGMQAVHATNALSALTELTGGGFDAVLVDTDLPGLDGVDLLGLLRATHPDTPVLAMCGQARPGLAGRVLAAGGGDLLRKPVSATTLRQALRRTEPFTIPS</sequence>
<dbReference type="PANTHER" id="PTHR45339">
    <property type="entry name" value="HYBRID SIGNAL TRANSDUCTION HISTIDINE KINASE J"/>
    <property type="match status" value="1"/>
</dbReference>
<feature type="domain" description="Response regulatory" evidence="8">
    <location>
        <begin position="946"/>
        <end position="1060"/>
    </location>
</feature>
<keyword evidence="6" id="KW-0732">Signal</keyword>
<evidence type="ECO:0000256" key="6">
    <source>
        <dbReference type="SAM" id="SignalP"/>
    </source>
</evidence>
<evidence type="ECO:0000313" key="10">
    <source>
        <dbReference type="Proteomes" id="UP001305421"/>
    </source>
</evidence>
<dbReference type="Pfam" id="PF00512">
    <property type="entry name" value="HisKA"/>
    <property type="match status" value="1"/>
</dbReference>
<dbReference type="Gene3D" id="1.10.287.130">
    <property type="match status" value="1"/>
</dbReference>
<evidence type="ECO:0000256" key="5">
    <source>
        <dbReference type="PROSITE-ProRule" id="PRU00169"/>
    </source>
</evidence>
<dbReference type="SUPFAM" id="SSF63829">
    <property type="entry name" value="Calcium-dependent phosphotriesterase"/>
    <property type="match status" value="2"/>
</dbReference>
<dbReference type="SMART" id="SM00388">
    <property type="entry name" value="HisKA"/>
    <property type="match status" value="1"/>
</dbReference>
<dbReference type="InterPro" id="IPR003661">
    <property type="entry name" value="HisK_dim/P_dom"/>
</dbReference>
<dbReference type="EMBL" id="CP115543">
    <property type="protein sequence ID" value="WNH47829.1"/>
    <property type="molecule type" value="Genomic_DNA"/>
</dbReference>
<evidence type="ECO:0000256" key="4">
    <source>
        <dbReference type="ARBA" id="ARBA00023012"/>
    </source>
</evidence>
<dbReference type="Gene3D" id="2.60.40.10">
    <property type="entry name" value="Immunoglobulins"/>
    <property type="match status" value="1"/>
</dbReference>
<dbReference type="SUPFAM" id="SSF47384">
    <property type="entry name" value="Homodimeric domain of signal transducing histidine kinase"/>
    <property type="match status" value="1"/>
</dbReference>
<dbReference type="InterPro" id="IPR005467">
    <property type="entry name" value="His_kinase_dom"/>
</dbReference>
<feature type="domain" description="Histidine kinase" evidence="7">
    <location>
        <begin position="722"/>
        <end position="931"/>
    </location>
</feature>
<dbReference type="PROSITE" id="PS50110">
    <property type="entry name" value="RESPONSE_REGULATORY"/>
    <property type="match status" value="1"/>
</dbReference>
<dbReference type="Pfam" id="PF07494">
    <property type="entry name" value="Reg_prop"/>
    <property type="match status" value="2"/>
</dbReference>
<dbReference type="Proteomes" id="UP001305421">
    <property type="component" value="Chromosome"/>
</dbReference>
<dbReference type="SUPFAM" id="SSF52172">
    <property type="entry name" value="CheY-like"/>
    <property type="match status" value="1"/>
</dbReference>
<dbReference type="InterPro" id="IPR001789">
    <property type="entry name" value="Sig_transdc_resp-reg_receiver"/>
</dbReference>
<dbReference type="CDD" id="cd00082">
    <property type="entry name" value="HisKA"/>
    <property type="match status" value="1"/>
</dbReference>
<gene>
    <name evidence="9" type="ORF">PDM28_14240</name>
</gene>
<dbReference type="Pfam" id="PF00072">
    <property type="entry name" value="Response_reg"/>
    <property type="match status" value="1"/>
</dbReference>
<dbReference type="EC" id="2.7.13.3" evidence="2"/>
<comment type="catalytic activity">
    <reaction evidence="1">
        <text>ATP + protein L-histidine = ADP + protein N-phospho-L-histidine.</text>
        <dbReference type="EC" id="2.7.13.3"/>
    </reaction>
</comment>
<accession>A0ABY9YAE6</accession>
<evidence type="ECO:0000256" key="1">
    <source>
        <dbReference type="ARBA" id="ARBA00000085"/>
    </source>
</evidence>
<feature type="modified residue" description="4-aspartylphosphate" evidence="5">
    <location>
        <position position="995"/>
    </location>
</feature>
<dbReference type="Gene3D" id="3.40.50.2300">
    <property type="match status" value="1"/>
</dbReference>
<keyword evidence="4" id="KW-0902">Two-component regulatory system</keyword>
<feature type="signal peptide" evidence="6">
    <location>
        <begin position="1"/>
        <end position="27"/>
    </location>
</feature>
<keyword evidence="10" id="KW-1185">Reference proteome</keyword>
<dbReference type="PROSITE" id="PS50109">
    <property type="entry name" value="HIS_KIN"/>
    <property type="match status" value="1"/>
</dbReference>
<feature type="chain" id="PRO_5045937842" description="histidine kinase" evidence="6">
    <location>
        <begin position="28"/>
        <end position="1066"/>
    </location>
</feature>
<evidence type="ECO:0000259" key="8">
    <source>
        <dbReference type="PROSITE" id="PS50110"/>
    </source>
</evidence>
<organism evidence="9 10">
    <name type="scientific">Stenotrophomonas aracearum</name>
    <dbReference type="NCBI Taxonomy" id="3003272"/>
    <lineage>
        <taxon>Bacteria</taxon>
        <taxon>Pseudomonadati</taxon>
        <taxon>Pseudomonadota</taxon>
        <taxon>Gammaproteobacteria</taxon>
        <taxon>Lysobacterales</taxon>
        <taxon>Lysobacteraceae</taxon>
        <taxon>Stenotrophomonas</taxon>
    </lineage>
</organism>
<protein>
    <recommendedName>
        <fullName evidence="2">histidine kinase</fullName>
        <ecNumber evidence="2">2.7.13.3</ecNumber>
    </recommendedName>
</protein>
<keyword evidence="3 5" id="KW-0597">Phosphoprotein</keyword>
<name>A0ABY9YAE6_9GAMM</name>
<dbReference type="CDD" id="cd00156">
    <property type="entry name" value="REC"/>
    <property type="match status" value="1"/>
</dbReference>
<reference evidence="9 10" key="1">
    <citation type="submission" date="2022-12" db="EMBL/GenBank/DDBJ databases">
        <title>Two new species, Stenotrophomonas aracearum and Stenotrophomonas oahuensis, isolated from Anthurium (Araceae family) in Hawaii.</title>
        <authorList>
            <person name="Chunag S.C."/>
            <person name="Dobhal S."/>
            <person name="Alvarez A."/>
            <person name="Arif M."/>
        </authorList>
    </citation>
    <scope>NUCLEOTIDE SEQUENCE [LARGE SCALE GENOMIC DNA]</scope>
    <source>
        <strain evidence="9 10">A5588</strain>
    </source>
</reference>
<dbReference type="InterPro" id="IPR036097">
    <property type="entry name" value="HisK_dim/P_sf"/>
</dbReference>
<dbReference type="Gene3D" id="2.130.10.10">
    <property type="entry name" value="YVTN repeat-like/Quinoprotein amine dehydrogenase"/>
    <property type="match status" value="2"/>
</dbReference>
<evidence type="ECO:0000256" key="3">
    <source>
        <dbReference type="ARBA" id="ARBA00022553"/>
    </source>
</evidence>
<evidence type="ECO:0000259" key="7">
    <source>
        <dbReference type="PROSITE" id="PS50109"/>
    </source>
</evidence>
<dbReference type="SMART" id="SM00448">
    <property type="entry name" value="REC"/>
    <property type="match status" value="1"/>
</dbReference>
<dbReference type="InterPro" id="IPR011110">
    <property type="entry name" value="Reg_prop"/>
</dbReference>
<dbReference type="PANTHER" id="PTHR45339:SF1">
    <property type="entry name" value="HYBRID SIGNAL TRANSDUCTION HISTIDINE KINASE J"/>
    <property type="match status" value="1"/>
</dbReference>
<proteinExistence type="predicted"/>
<dbReference type="InterPro" id="IPR015943">
    <property type="entry name" value="WD40/YVTN_repeat-like_dom_sf"/>
</dbReference>
<dbReference type="RefSeq" id="WP_311182527.1">
    <property type="nucleotide sequence ID" value="NZ_CP115543.1"/>
</dbReference>
<dbReference type="InterPro" id="IPR011006">
    <property type="entry name" value="CheY-like_superfamily"/>
</dbReference>